<evidence type="ECO:0000313" key="4">
    <source>
        <dbReference type="Proteomes" id="UP001524501"/>
    </source>
</evidence>
<gene>
    <name evidence="3" type="ORF">NOF53_11620</name>
</gene>
<proteinExistence type="predicted"/>
<evidence type="ECO:0000256" key="2">
    <source>
        <dbReference type="SAM" id="Phobius"/>
    </source>
</evidence>
<comment type="caution">
    <text evidence="3">The sequence shown here is derived from an EMBL/GenBank/DDBJ whole genome shotgun (WGS) entry which is preliminary data.</text>
</comment>
<keyword evidence="2" id="KW-0472">Membrane</keyword>
<organism evidence="3 4">
    <name type="scientific">Rhodococcus tibetensis</name>
    <dbReference type="NCBI Taxonomy" id="2965064"/>
    <lineage>
        <taxon>Bacteria</taxon>
        <taxon>Bacillati</taxon>
        <taxon>Actinomycetota</taxon>
        <taxon>Actinomycetes</taxon>
        <taxon>Mycobacteriales</taxon>
        <taxon>Nocardiaceae</taxon>
        <taxon>Rhodococcus</taxon>
    </lineage>
</organism>
<keyword evidence="2" id="KW-1133">Transmembrane helix</keyword>
<reference evidence="3 4" key="1">
    <citation type="submission" date="2022-07" db="EMBL/GenBank/DDBJ databases">
        <title>Degradation activity of malathion, p-nitrophenol and potential low-temperature adaptation strategy of Rhodococcus sp. FXJ9.536.</title>
        <authorList>
            <person name="Huang J."/>
            <person name="Huang Y."/>
        </authorList>
    </citation>
    <scope>NUCLEOTIDE SEQUENCE [LARGE SCALE GENOMIC DNA]</scope>
    <source>
        <strain evidence="3 4">FXJ9.536</strain>
    </source>
</reference>
<evidence type="ECO:0000313" key="3">
    <source>
        <dbReference type="EMBL" id="MCQ4119810.1"/>
    </source>
</evidence>
<feature type="transmembrane region" description="Helical" evidence="2">
    <location>
        <begin position="85"/>
        <end position="105"/>
    </location>
</feature>
<feature type="transmembrane region" description="Helical" evidence="2">
    <location>
        <begin position="57"/>
        <end position="79"/>
    </location>
</feature>
<dbReference type="EMBL" id="JANFQF010000008">
    <property type="protein sequence ID" value="MCQ4119810.1"/>
    <property type="molecule type" value="Genomic_DNA"/>
</dbReference>
<dbReference type="Proteomes" id="UP001524501">
    <property type="component" value="Unassembled WGS sequence"/>
</dbReference>
<name>A0ABT1QC26_9NOCA</name>
<feature type="transmembrane region" description="Helical" evidence="2">
    <location>
        <begin position="117"/>
        <end position="138"/>
    </location>
</feature>
<feature type="compositionally biased region" description="Basic and acidic residues" evidence="1">
    <location>
        <begin position="1"/>
        <end position="30"/>
    </location>
</feature>
<keyword evidence="4" id="KW-1185">Reference proteome</keyword>
<keyword evidence="2" id="KW-0812">Transmembrane</keyword>
<feature type="region of interest" description="Disordered" evidence="1">
    <location>
        <begin position="1"/>
        <end position="42"/>
    </location>
</feature>
<evidence type="ECO:0008006" key="5">
    <source>
        <dbReference type="Google" id="ProtNLM"/>
    </source>
</evidence>
<protein>
    <recommendedName>
        <fullName evidence="5">Integral membrane protein</fullName>
    </recommendedName>
</protein>
<sequence>MTARDSDRYGPDRYGPDRYGPDRYGPDRYDPYGPAAPRSVLPREPRRSPLLVRASRAFSGAVAAGVVILCLVVIGSAYVGGGRGFPGPGTISITAHVVASVVVIVAQRIADRRDGVVAVVASVAVLAVAALLLTTQWWG</sequence>
<dbReference type="RefSeq" id="WP_255968331.1">
    <property type="nucleotide sequence ID" value="NZ_JANFQF010000008.1"/>
</dbReference>
<evidence type="ECO:0000256" key="1">
    <source>
        <dbReference type="SAM" id="MobiDB-lite"/>
    </source>
</evidence>
<accession>A0ABT1QC26</accession>